<feature type="compositionally biased region" description="Polar residues" evidence="7">
    <location>
        <begin position="347"/>
        <end position="364"/>
    </location>
</feature>
<name>A0A1J9P929_9EURO</name>
<evidence type="ECO:0000256" key="1">
    <source>
        <dbReference type="ARBA" id="ARBA00007025"/>
    </source>
</evidence>
<dbReference type="Proteomes" id="UP000182235">
    <property type="component" value="Unassembled WGS sequence"/>
</dbReference>
<keyword evidence="13" id="KW-1185">Reference proteome</keyword>
<comment type="caution">
    <text evidence="12">The sequence shown here is derived from an EMBL/GenBank/DDBJ whole genome shotgun (WGS) entry which is preliminary data.</text>
</comment>
<dbReference type="PANTHER" id="PTHR45626">
    <property type="entry name" value="TRANSCRIPTION TERMINATION FACTOR 2-RELATED"/>
    <property type="match status" value="1"/>
</dbReference>
<dbReference type="InterPro" id="IPR001841">
    <property type="entry name" value="Znf_RING"/>
</dbReference>
<keyword evidence="3" id="KW-0378">Hydrolase</keyword>
<accession>A0A1J9P929</accession>
<dbReference type="GO" id="GO:0008094">
    <property type="term" value="F:ATP-dependent activity, acting on DNA"/>
    <property type="evidence" value="ECO:0007669"/>
    <property type="project" value="TreeGrafter"/>
</dbReference>
<feature type="compositionally biased region" description="Polar residues" evidence="7">
    <location>
        <begin position="56"/>
        <end position="71"/>
    </location>
</feature>
<dbReference type="AlphaFoldDB" id="A0A1J9P929"/>
<dbReference type="SUPFAM" id="SSF57850">
    <property type="entry name" value="RING/U-box"/>
    <property type="match status" value="1"/>
</dbReference>
<dbReference type="GO" id="GO:0004386">
    <property type="term" value="F:helicase activity"/>
    <property type="evidence" value="ECO:0007669"/>
    <property type="project" value="UniProtKB-KW"/>
</dbReference>
<dbReference type="CDD" id="cd18008">
    <property type="entry name" value="DEXDc_SHPRH-like"/>
    <property type="match status" value="1"/>
</dbReference>
<keyword evidence="8" id="KW-1133">Transmembrane helix</keyword>
<keyword evidence="6" id="KW-0863">Zinc-finger</keyword>
<evidence type="ECO:0000256" key="5">
    <source>
        <dbReference type="ARBA" id="ARBA00022840"/>
    </source>
</evidence>
<dbReference type="GO" id="GO:0000724">
    <property type="term" value="P:double-strand break repair via homologous recombination"/>
    <property type="evidence" value="ECO:0007669"/>
    <property type="project" value="TreeGrafter"/>
</dbReference>
<dbReference type="Gene3D" id="3.40.50.10810">
    <property type="entry name" value="Tandem AAA-ATPase domain"/>
    <property type="match status" value="1"/>
</dbReference>
<evidence type="ECO:0000256" key="6">
    <source>
        <dbReference type="PROSITE-ProRule" id="PRU00175"/>
    </source>
</evidence>
<dbReference type="OrthoDB" id="423559at2759"/>
<feature type="compositionally biased region" description="Polar residues" evidence="7">
    <location>
        <begin position="142"/>
        <end position="160"/>
    </location>
</feature>
<keyword evidence="5" id="KW-0067">ATP-binding</keyword>
<dbReference type="Pfam" id="PF00271">
    <property type="entry name" value="Helicase_C"/>
    <property type="match status" value="1"/>
</dbReference>
<reference evidence="12 13" key="1">
    <citation type="submission" date="2015-07" db="EMBL/GenBank/DDBJ databases">
        <title>Emmonsia species relationships and genome sequence.</title>
        <authorList>
            <consortium name="The Broad Institute Genomics Platform"/>
            <person name="Cuomo C.A."/>
            <person name="Munoz J.F."/>
            <person name="Imamovic A."/>
            <person name="Priest M.E."/>
            <person name="Young S."/>
            <person name="Clay O.K."/>
            <person name="McEwen J.G."/>
        </authorList>
    </citation>
    <scope>NUCLEOTIDE SEQUENCE [LARGE SCALE GENOMIC DNA]</scope>
    <source>
        <strain evidence="12 13">UAMH 9510</strain>
    </source>
</reference>
<keyword evidence="8" id="KW-0472">Membrane</keyword>
<dbReference type="SMART" id="SM00184">
    <property type="entry name" value="RING"/>
    <property type="match status" value="1"/>
</dbReference>
<dbReference type="InterPro" id="IPR038718">
    <property type="entry name" value="SNF2-like_sf"/>
</dbReference>
<evidence type="ECO:0000256" key="3">
    <source>
        <dbReference type="ARBA" id="ARBA00022801"/>
    </source>
</evidence>
<feature type="compositionally biased region" description="Polar residues" evidence="7">
    <location>
        <begin position="92"/>
        <end position="113"/>
    </location>
</feature>
<evidence type="ECO:0000313" key="12">
    <source>
        <dbReference type="EMBL" id="OJD12574.1"/>
    </source>
</evidence>
<keyword evidence="4" id="KW-0347">Helicase</keyword>
<evidence type="ECO:0000259" key="10">
    <source>
        <dbReference type="PROSITE" id="PS51192"/>
    </source>
</evidence>
<sequence length="1247" mass="139545">MEPNALLKSTSTDDIEPEHISQVFNGNAATTMDPGDGEDQDRYPCFDEDEIDNDLQRSLTASTDPRSTVSSDPGLVAIQRRLIDIEDDSTHLKSSGPGSSAASDKLLQTSFQDQDTRELGALSNEDTHPPADSDDSDFPTIVANSNRDALSNPLTETLSPDPTRESMSSRKRLRTISDASLPASNVFSSSKSRKTTPSPLDNGGPSAGLNDLALRQLFALPGSDDFEELEREQLEAENWLKQKKEQERLDEEFARSLQQHWNEESYSTSSSSSIQNRSKQTLIPSFHTSFPAPGAVNSLTGKNPAAKPVYNKTGSSFIQNGKSGNAPKFSDGYIEISSDSELEQTYTPANYSSSSHSTLWSRDQGQAAASARGLSSNAHTSPSSFSTSYRGNNSIMPQVGDVRHPIQPGNSMSLSNPYMFGAKPDAMSIPNSSSSRNNSYHSRYQPSDPLFNGHSSSYEPDYVRHSVFNSLISKATSELESHGMSSRHLGSAIYDQITPETTKEELQQLLENIRPDQELDCNREGTPEALKFTLMEHQKLGLAWMKSMEEGSNRGGILADDMGLGKTVQAIALMVSRPSRDPERKTTLIIAPVALIQQWKREIERMLKPKHQLTVFILHNERGVKFSNLKKYDVVLTTFGTLASELKRKIDVDKMRTENQHTYQNLRPEDVFMLPLLGERSKWYRVIVDEAQCIKNKDTKSAQACYLLNSTYRWCMSGTPMMNNVSELYSLIKFLRIRPYNAIEKFNHAFATPLKSSSANRQNIALQKLQALLKAILLRRTKTSKIDGKRILQLPPRTTEKRHAVFSEDEKALYDALESKTQLQFNKYLRAGTIGRNYSNVLVLLLRLRQACCHPHLMTDFGVEATAETAKVDLIENAKRLEPEVVSRLKENEALECPVCIDAVENAVIFFPCGHSTCAECFTRISDPSRGLVQGNDGSVSIKCPHCRALIDPKKITDYFSFKKVFCSDPSEANVEENATDPGADLDCKDGDAGKGKDKAIEKPQQSLLQLKKAATKSVEAKREYLRYLTENWVTSAKIEKTMELLYDIQSRIPEGDDKPEKTIIFSQFTSLLDLLQVPITREGWCYRRYDGTMQPNQRNEAVLEFSDSKDCTIMLVSLKAGNSGLNLVAASQVIILDPFWNPYIEEQAIDRAHRIGQMRPVMVHRILVENTVEDRILALQDKKRDLIEGALDEKASQTIGRLNTRELAFLFVSIILFFPPFFRFILHFSFNSDTNGPFLLTIILIS</sequence>
<dbReference type="PROSITE" id="PS51192">
    <property type="entry name" value="HELICASE_ATP_BIND_1"/>
    <property type="match status" value="1"/>
</dbReference>
<keyword evidence="2" id="KW-0547">Nucleotide-binding</keyword>
<feature type="compositionally biased region" description="Polar residues" evidence="7">
    <location>
        <begin position="373"/>
        <end position="396"/>
    </location>
</feature>
<dbReference type="InterPro" id="IPR014001">
    <property type="entry name" value="Helicase_ATP-bd"/>
</dbReference>
<dbReference type="PROSITE" id="PS50089">
    <property type="entry name" value="ZF_RING_2"/>
    <property type="match status" value="1"/>
</dbReference>
<evidence type="ECO:0008006" key="14">
    <source>
        <dbReference type="Google" id="ProtNLM"/>
    </source>
</evidence>
<dbReference type="GO" id="GO:0016787">
    <property type="term" value="F:hydrolase activity"/>
    <property type="evidence" value="ECO:0007669"/>
    <property type="project" value="UniProtKB-KW"/>
</dbReference>
<dbReference type="STRING" id="1447872.A0A1J9P929"/>
<feature type="region of interest" description="Disordered" evidence="7">
    <location>
        <begin position="425"/>
        <end position="445"/>
    </location>
</feature>
<dbReference type="GO" id="GO:0005524">
    <property type="term" value="F:ATP binding"/>
    <property type="evidence" value="ECO:0007669"/>
    <property type="project" value="UniProtKB-KW"/>
</dbReference>
<dbReference type="SMART" id="SM00490">
    <property type="entry name" value="HELICc"/>
    <property type="match status" value="1"/>
</dbReference>
<feature type="region of interest" description="Disordered" evidence="7">
    <location>
        <begin position="1"/>
        <end position="75"/>
    </location>
</feature>
<dbReference type="Gene3D" id="3.30.40.10">
    <property type="entry name" value="Zinc/RING finger domain, C3HC4 (zinc finger)"/>
    <property type="match status" value="1"/>
</dbReference>
<evidence type="ECO:0000256" key="4">
    <source>
        <dbReference type="ARBA" id="ARBA00022806"/>
    </source>
</evidence>
<evidence type="ECO:0000256" key="7">
    <source>
        <dbReference type="SAM" id="MobiDB-lite"/>
    </source>
</evidence>
<feature type="transmembrane region" description="Helical" evidence="8">
    <location>
        <begin position="1208"/>
        <end position="1227"/>
    </location>
</feature>
<dbReference type="InterPro" id="IPR001650">
    <property type="entry name" value="Helicase_C-like"/>
</dbReference>
<dbReference type="InterPro" id="IPR027417">
    <property type="entry name" value="P-loop_NTPase"/>
</dbReference>
<dbReference type="SUPFAM" id="SSF52540">
    <property type="entry name" value="P-loop containing nucleoside triphosphate hydrolases"/>
    <property type="match status" value="2"/>
</dbReference>
<dbReference type="SMART" id="SM00487">
    <property type="entry name" value="DEXDc"/>
    <property type="match status" value="1"/>
</dbReference>
<keyword evidence="6" id="KW-0862">Zinc</keyword>
<evidence type="ECO:0000259" key="11">
    <source>
        <dbReference type="PROSITE" id="PS51194"/>
    </source>
</evidence>
<comment type="similarity">
    <text evidence="1">Belongs to the SNF2/RAD54 helicase family.</text>
</comment>
<dbReference type="Pfam" id="PF13923">
    <property type="entry name" value="zf-C3HC4_2"/>
    <property type="match status" value="1"/>
</dbReference>
<keyword evidence="8" id="KW-0812">Transmembrane</keyword>
<feature type="domain" description="Helicase ATP-binding" evidence="10">
    <location>
        <begin position="547"/>
        <end position="738"/>
    </location>
</feature>
<dbReference type="InterPro" id="IPR013083">
    <property type="entry name" value="Znf_RING/FYVE/PHD"/>
</dbReference>
<evidence type="ECO:0000256" key="2">
    <source>
        <dbReference type="ARBA" id="ARBA00022741"/>
    </source>
</evidence>
<dbReference type="Pfam" id="PF00176">
    <property type="entry name" value="SNF2-rel_dom"/>
    <property type="match status" value="1"/>
</dbReference>
<organism evidence="12 13">
    <name type="scientific">Emergomyces pasteurianus Ep9510</name>
    <dbReference type="NCBI Taxonomy" id="1447872"/>
    <lineage>
        <taxon>Eukaryota</taxon>
        <taxon>Fungi</taxon>
        <taxon>Dikarya</taxon>
        <taxon>Ascomycota</taxon>
        <taxon>Pezizomycotina</taxon>
        <taxon>Eurotiomycetes</taxon>
        <taxon>Eurotiomycetidae</taxon>
        <taxon>Onygenales</taxon>
        <taxon>Ajellomycetaceae</taxon>
        <taxon>Emergomyces</taxon>
    </lineage>
</organism>
<evidence type="ECO:0000256" key="8">
    <source>
        <dbReference type="SAM" id="Phobius"/>
    </source>
</evidence>
<feature type="domain" description="Helicase C-terminal" evidence="11">
    <location>
        <begin position="1041"/>
        <end position="1204"/>
    </location>
</feature>
<dbReference type="PROSITE" id="PS51194">
    <property type="entry name" value="HELICASE_CTER"/>
    <property type="match status" value="1"/>
</dbReference>
<gene>
    <name evidence="12" type="ORF">AJ78_06852</name>
</gene>
<feature type="region of interest" description="Disordered" evidence="7">
    <location>
        <begin position="347"/>
        <end position="402"/>
    </location>
</feature>
<dbReference type="PANTHER" id="PTHR45626:SF16">
    <property type="entry name" value="ATP-DEPENDENT HELICASE ULS1"/>
    <property type="match status" value="1"/>
</dbReference>
<feature type="compositionally biased region" description="Low complexity" evidence="7">
    <location>
        <begin position="431"/>
        <end position="444"/>
    </location>
</feature>
<dbReference type="EMBL" id="LGRN01000387">
    <property type="protein sequence ID" value="OJD12574.1"/>
    <property type="molecule type" value="Genomic_DNA"/>
</dbReference>
<dbReference type="VEuPathDB" id="FungiDB:AJ78_06852"/>
<dbReference type="GO" id="GO:0008270">
    <property type="term" value="F:zinc ion binding"/>
    <property type="evidence" value="ECO:0007669"/>
    <property type="project" value="UniProtKB-KW"/>
</dbReference>
<dbReference type="InterPro" id="IPR049730">
    <property type="entry name" value="SNF2/RAD54-like_C"/>
</dbReference>
<dbReference type="GO" id="GO:0005634">
    <property type="term" value="C:nucleus"/>
    <property type="evidence" value="ECO:0007669"/>
    <property type="project" value="TreeGrafter"/>
</dbReference>
<evidence type="ECO:0000313" key="13">
    <source>
        <dbReference type="Proteomes" id="UP000182235"/>
    </source>
</evidence>
<feature type="region of interest" description="Disordered" evidence="7">
    <location>
        <begin position="88"/>
        <end position="208"/>
    </location>
</feature>
<evidence type="ECO:0000259" key="9">
    <source>
        <dbReference type="PROSITE" id="PS50089"/>
    </source>
</evidence>
<keyword evidence="6" id="KW-0479">Metal-binding</keyword>
<dbReference type="CDD" id="cd18793">
    <property type="entry name" value="SF2_C_SNF"/>
    <property type="match status" value="1"/>
</dbReference>
<feature type="domain" description="RING-type" evidence="9">
    <location>
        <begin position="897"/>
        <end position="948"/>
    </location>
</feature>
<protein>
    <recommendedName>
        <fullName evidence="14">SWI/SNF family DNA-dependent ATPase Ris1</fullName>
    </recommendedName>
</protein>
<dbReference type="Gene3D" id="3.40.50.300">
    <property type="entry name" value="P-loop containing nucleotide triphosphate hydrolases"/>
    <property type="match status" value="1"/>
</dbReference>
<dbReference type="InterPro" id="IPR050628">
    <property type="entry name" value="SNF2_RAD54_helicase_TF"/>
</dbReference>
<proteinExistence type="inferred from homology"/>
<dbReference type="InterPro" id="IPR000330">
    <property type="entry name" value="SNF2_N"/>
</dbReference>
<dbReference type="GO" id="GO:0005737">
    <property type="term" value="C:cytoplasm"/>
    <property type="evidence" value="ECO:0007669"/>
    <property type="project" value="TreeGrafter"/>
</dbReference>